<dbReference type="EMBL" id="LSSM01001747">
    <property type="protein sequence ID" value="OMJ24828.1"/>
    <property type="molecule type" value="Genomic_DNA"/>
</dbReference>
<dbReference type="OrthoDB" id="1600564at2759"/>
<dbReference type="AlphaFoldDB" id="A0A1R1YD32"/>
<keyword evidence="2" id="KW-1185">Reference proteome</keyword>
<dbReference type="Gene3D" id="3.40.50.1110">
    <property type="entry name" value="SGNH hydrolase"/>
    <property type="match status" value="1"/>
</dbReference>
<protein>
    <submittedName>
        <fullName evidence="1">Uncharacterized protein</fullName>
    </submittedName>
</protein>
<organism evidence="1 2">
    <name type="scientific">Smittium culicis</name>
    <dbReference type="NCBI Taxonomy" id="133412"/>
    <lineage>
        <taxon>Eukaryota</taxon>
        <taxon>Fungi</taxon>
        <taxon>Fungi incertae sedis</taxon>
        <taxon>Zoopagomycota</taxon>
        <taxon>Kickxellomycotina</taxon>
        <taxon>Harpellomycetes</taxon>
        <taxon>Harpellales</taxon>
        <taxon>Legeriomycetaceae</taxon>
        <taxon>Smittium</taxon>
    </lineage>
</organism>
<gene>
    <name evidence="1" type="ORF">AYI69_g4504</name>
</gene>
<dbReference type="InterPro" id="IPR036514">
    <property type="entry name" value="SGNH_hydro_sf"/>
</dbReference>
<accession>A0A1R1YD32</accession>
<sequence>MSHARLPFIRDIVEKDTTKKKILDEMRKTSIQMKSACDDVLFSIRKKHNLSMVRYDYFGLVERIFNNPEGFGIDPVDGFEPALKWGARFGAFSEEEEEVLRKSAERKFFWDSSHISNKIHRLVYEDLIKNYLDA</sequence>
<dbReference type="Proteomes" id="UP000187429">
    <property type="component" value="Unassembled WGS sequence"/>
</dbReference>
<evidence type="ECO:0000313" key="1">
    <source>
        <dbReference type="EMBL" id="OMJ24828.1"/>
    </source>
</evidence>
<proteinExistence type="predicted"/>
<reference evidence="2" key="1">
    <citation type="submission" date="2017-01" db="EMBL/GenBank/DDBJ databases">
        <authorList>
            <person name="Wang Y."/>
            <person name="White M."/>
            <person name="Kvist S."/>
            <person name="Moncalvo J.-M."/>
        </authorList>
    </citation>
    <scope>NUCLEOTIDE SEQUENCE [LARGE SCALE GENOMIC DNA]</scope>
    <source>
        <strain evidence="2">ID-206-W2</strain>
    </source>
</reference>
<name>A0A1R1YD32_9FUNG</name>
<evidence type="ECO:0000313" key="2">
    <source>
        <dbReference type="Proteomes" id="UP000187429"/>
    </source>
</evidence>
<comment type="caution">
    <text evidence="1">The sequence shown here is derived from an EMBL/GenBank/DDBJ whole genome shotgun (WGS) entry which is preliminary data.</text>
</comment>